<dbReference type="Proteomes" id="UP000215590">
    <property type="component" value="Unassembled WGS sequence"/>
</dbReference>
<evidence type="ECO:0000313" key="2">
    <source>
        <dbReference type="Proteomes" id="UP000215590"/>
    </source>
</evidence>
<proteinExistence type="predicted"/>
<evidence type="ECO:0000313" key="1">
    <source>
        <dbReference type="EMBL" id="OYR19977.1"/>
    </source>
</evidence>
<protein>
    <submittedName>
        <fullName evidence="1">Uncharacterized protein</fullName>
    </submittedName>
</protein>
<comment type="caution">
    <text evidence="1">The sequence shown here is derived from an EMBL/GenBank/DDBJ whole genome shotgun (WGS) entry which is preliminary data.</text>
</comment>
<name>A0A256FYR7_9HYPH</name>
<sequence length="40" mass="4486">MGRESHGTILFESAAIISGLRKFYKKRACVRKSRGASLFL</sequence>
<dbReference type="AlphaFoldDB" id="A0A256FYR7"/>
<organism evidence="1 2">
    <name type="scientific">Brucella thiophenivorans</name>
    <dbReference type="NCBI Taxonomy" id="571255"/>
    <lineage>
        <taxon>Bacteria</taxon>
        <taxon>Pseudomonadati</taxon>
        <taxon>Pseudomonadota</taxon>
        <taxon>Alphaproteobacteria</taxon>
        <taxon>Hyphomicrobiales</taxon>
        <taxon>Brucellaceae</taxon>
        <taxon>Brucella/Ochrobactrum group</taxon>
        <taxon>Brucella</taxon>
    </lineage>
</organism>
<keyword evidence="2" id="KW-1185">Reference proteome</keyword>
<reference evidence="1 2" key="1">
    <citation type="submission" date="2017-07" db="EMBL/GenBank/DDBJ databases">
        <title>Phylogenetic study on the rhizospheric bacterium Ochrobactrum sp. A44.</title>
        <authorList>
            <person name="Krzyzanowska D.M."/>
            <person name="Ossowicki A."/>
            <person name="Rajewska M."/>
            <person name="Maciag T."/>
            <person name="Kaczynski Z."/>
            <person name="Czerwicka M."/>
            <person name="Jafra S."/>
        </authorList>
    </citation>
    <scope>NUCLEOTIDE SEQUENCE [LARGE SCALE GENOMIC DNA]</scope>
    <source>
        <strain evidence="1 2">DSM 7216</strain>
    </source>
</reference>
<dbReference type="EMBL" id="NNRJ01000015">
    <property type="protein sequence ID" value="OYR19977.1"/>
    <property type="molecule type" value="Genomic_DNA"/>
</dbReference>
<accession>A0A256FYR7</accession>
<gene>
    <name evidence="1" type="ORF">CEV31_1396</name>
</gene>